<dbReference type="EMBL" id="JAJNEC010000003">
    <property type="protein sequence ID" value="MCD2421641.1"/>
    <property type="molecule type" value="Genomic_DNA"/>
</dbReference>
<evidence type="ECO:0000313" key="1">
    <source>
        <dbReference type="EMBL" id="MCD2421641.1"/>
    </source>
</evidence>
<dbReference type="Pfam" id="PF11013">
    <property type="entry name" value="DUF2851"/>
    <property type="match status" value="1"/>
</dbReference>
<dbReference type="Proteomes" id="UP001199816">
    <property type="component" value="Unassembled WGS sequence"/>
</dbReference>
<proteinExistence type="predicted"/>
<dbReference type="RefSeq" id="WP_231002546.1">
    <property type="nucleotide sequence ID" value="NZ_JAJNEC010000003.1"/>
</dbReference>
<organism evidence="1 2">
    <name type="scientific">Niabella pedocola</name>
    <dbReference type="NCBI Taxonomy" id="1752077"/>
    <lineage>
        <taxon>Bacteria</taxon>
        <taxon>Pseudomonadati</taxon>
        <taxon>Bacteroidota</taxon>
        <taxon>Chitinophagia</taxon>
        <taxon>Chitinophagales</taxon>
        <taxon>Chitinophagaceae</taxon>
        <taxon>Niabella</taxon>
    </lineage>
</organism>
<dbReference type="InterPro" id="IPR021272">
    <property type="entry name" value="DUF2851"/>
</dbReference>
<accession>A0ABS8PPB0</accession>
<comment type="caution">
    <text evidence="1">The sequence shown here is derived from an EMBL/GenBank/DDBJ whole genome shotgun (WGS) entry which is preliminary data.</text>
</comment>
<evidence type="ECO:0000313" key="2">
    <source>
        <dbReference type="Proteomes" id="UP001199816"/>
    </source>
</evidence>
<protein>
    <submittedName>
        <fullName evidence="1">DUF2851 family protein</fullName>
    </submittedName>
</protein>
<reference evidence="1 2" key="1">
    <citation type="submission" date="2021-11" db="EMBL/GenBank/DDBJ databases">
        <title>Genomic of Niabella pedocola.</title>
        <authorList>
            <person name="Wu T."/>
        </authorList>
    </citation>
    <scope>NUCLEOTIDE SEQUENCE [LARGE SCALE GENOMIC DNA]</scope>
    <source>
        <strain evidence="1 2">JCM 31011</strain>
    </source>
</reference>
<keyword evidence="2" id="KW-1185">Reference proteome</keyword>
<name>A0ABS8PPB0_9BACT</name>
<sequence length="420" mass="48296">MNEQLLQYIWQFQYFNARSLATTDGTPVQVLNVGMLNRNQGPDFEHARIRIGSTLWAGSVELHLRTSDWDRHLHQHDRNYRKVILHVVYEDDVAGTAALPVVELKTLISRSLLHRYEGLLNARAFIPCEKMIATVPSIILNVWKSRLVAERLIRKGALIEDYLEVNHQHWEESFWWLLAKNFGLPVNADTFEAIAKSLPVTLLAKHKQRIQQLEALLLGQAGLLDGRFEDPYPVLLQREYRFLQKKYNLKPVAHPVHFLRMRPGSFPTVRLAQLAAVIASSAHLFSKIIREDSLDAVRAWFRVDANDFWHYHYTLNESSTMKVKSVGASMIDNIIINTIAPMLFAYGNVYGNDQLKEKAIRWLEETKPEKNSITKGFECLGAASQSAMDSQAFIELKTRYCDARKCLYCSAGNYLLKREK</sequence>
<gene>
    <name evidence="1" type="ORF">LQ567_02635</name>
</gene>